<evidence type="ECO:0000313" key="4">
    <source>
        <dbReference type="EMBL" id="WSA33917.1"/>
    </source>
</evidence>
<proteinExistence type="predicted"/>
<evidence type="ECO:0000313" key="6">
    <source>
        <dbReference type="Proteomes" id="UP001334804"/>
    </source>
</evidence>
<feature type="region of interest" description="Disordered" evidence="1">
    <location>
        <begin position="1"/>
        <end position="31"/>
    </location>
</feature>
<dbReference type="EMBL" id="CP109071">
    <property type="protein sequence ID" value="WSA33917.1"/>
    <property type="molecule type" value="Genomic_DNA"/>
</dbReference>
<dbReference type="STRING" id="47871.GA0070608_0997"/>
<dbReference type="Pfam" id="PF01266">
    <property type="entry name" value="DAO"/>
    <property type="match status" value="1"/>
</dbReference>
<dbReference type="Gene3D" id="3.50.50.60">
    <property type="entry name" value="FAD/NAD(P)-binding domain"/>
    <property type="match status" value="2"/>
</dbReference>
<evidence type="ECO:0000313" key="3">
    <source>
        <dbReference type="EMBL" id="SCL52308.1"/>
    </source>
</evidence>
<dbReference type="Proteomes" id="UP001334804">
    <property type="component" value="Chromosome"/>
</dbReference>
<feature type="region of interest" description="Disordered" evidence="1">
    <location>
        <begin position="252"/>
        <end position="290"/>
    </location>
</feature>
<dbReference type="RefSeq" id="WP_091622392.1">
    <property type="nucleotide sequence ID" value="NZ_CP109071.1"/>
</dbReference>
<reference evidence="3 5" key="1">
    <citation type="submission" date="2016-06" db="EMBL/GenBank/DDBJ databases">
        <authorList>
            <person name="Kjaerup R.B."/>
            <person name="Dalgaard T.S."/>
            <person name="Juul-Madsen H.R."/>
        </authorList>
    </citation>
    <scope>NUCLEOTIDE SEQUENCE [LARGE SCALE GENOMIC DNA]</scope>
    <source>
        <strain evidence="3 5">DSM 43363</strain>
    </source>
</reference>
<protein>
    <submittedName>
        <fullName evidence="4">FAD-binding oxidoreductase</fullName>
    </submittedName>
    <submittedName>
        <fullName evidence="3">Glycine/D-amino acid oxidase (Deaminating)</fullName>
    </submittedName>
</protein>
<dbReference type="InterPro" id="IPR036188">
    <property type="entry name" value="FAD/NAD-bd_sf"/>
</dbReference>
<dbReference type="PANTHER" id="PTHR13847">
    <property type="entry name" value="SARCOSINE DEHYDROGENASE-RELATED"/>
    <property type="match status" value="1"/>
</dbReference>
<gene>
    <name evidence="3" type="ORF">GA0070608_0997</name>
    <name evidence="4" type="ORF">OIE14_07685</name>
</gene>
<keyword evidence="6" id="KW-1185">Reference proteome</keyword>
<organism evidence="3 5">
    <name type="scientific">Micromonospora peucetia</name>
    <dbReference type="NCBI Taxonomy" id="47871"/>
    <lineage>
        <taxon>Bacteria</taxon>
        <taxon>Bacillati</taxon>
        <taxon>Actinomycetota</taxon>
        <taxon>Actinomycetes</taxon>
        <taxon>Micromonosporales</taxon>
        <taxon>Micromonosporaceae</taxon>
        <taxon>Micromonospora</taxon>
    </lineage>
</organism>
<dbReference type="Proteomes" id="UP000199343">
    <property type="component" value="Unassembled WGS sequence"/>
</dbReference>
<dbReference type="AlphaFoldDB" id="A0A1C6UEB7"/>
<feature type="domain" description="FAD dependent oxidoreductase" evidence="2">
    <location>
        <begin position="59"/>
        <end position="456"/>
    </location>
</feature>
<accession>A0A1C6UEB7</accession>
<feature type="compositionally biased region" description="Basic and acidic residues" evidence="1">
    <location>
        <begin position="270"/>
        <end position="283"/>
    </location>
</feature>
<evidence type="ECO:0000259" key="2">
    <source>
        <dbReference type="Pfam" id="PF01266"/>
    </source>
</evidence>
<name>A0A1C6UEB7_9ACTN</name>
<dbReference type="PANTHER" id="PTHR13847:SF281">
    <property type="entry name" value="FAD DEPENDENT OXIDOREDUCTASE DOMAIN-CONTAINING PROTEIN"/>
    <property type="match status" value="1"/>
</dbReference>
<dbReference type="EMBL" id="FMIC01000002">
    <property type="protein sequence ID" value="SCL52308.1"/>
    <property type="molecule type" value="Genomic_DNA"/>
</dbReference>
<dbReference type="InterPro" id="IPR006076">
    <property type="entry name" value="FAD-dep_OxRdtase"/>
</dbReference>
<sequence>MTGPFTGPRIGPFTGPRIGRRTGPPTGPALADATRVPYWLDRPERPDPLPPLYGGTDTDLLVVGGGYSGLWTALLAKQDDPGRDVLLVEAGTCGWAASGRNGGFCAASLTHGLANGVERFPDEIDVLERLGRENLAAIEATVEEYGIDCDFERTGELSVAVQPYQLAGLAEDAALARRYGHDVRLLDRAEVRAEVDSPTYLGGLWDRDRVAMLDPARLAWGLRRACRELGVRVHEHTRVTGLRRDGAALRASTLGVPPGRGDPASGHGDPGGHGDPAFRRGDPGGHGVPGSVRARRVVLATNAFPPLLRRLRAYVVPVYDYALMTEPLTPQQRDAVGWRNRQGLADTGNQFHYYRITGDGRILFGGYDAVYHHGNRMAPELAQRPATFTALAAHFFTTFPQLADVRFSHRWGGVIDTCTRFCPFFGTAYDGRLAYAAGYTGLGVGATRFGARVLLDLLAGEPTPLTRLDLVRRKPLPFPPEPLRTTGIQLTRWSLARADAHEGRRNLWLRTLDRLGLGFDS</sequence>
<dbReference type="OrthoDB" id="9805852at2"/>
<dbReference type="SUPFAM" id="SSF51905">
    <property type="entry name" value="FAD/NAD(P)-binding domain"/>
    <property type="match status" value="1"/>
</dbReference>
<dbReference type="Gene3D" id="3.30.9.10">
    <property type="entry name" value="D-Amino Acid Oxidase, subunit A, domain 2"/>
    <property type="match status" value="2"/>
</dbReference>
<evidence type="ECO:0000256" key="1">
    <source>
        <dbReference type="SAM" id="MobiDB-lite"/>
    </source>
</evidence>
<evidence type="ECO:0000313" key="5">
    <source>
        <dbReference type="Proteomes" id="UP000199343"/>
    </source>
</evidence>
<dbReference type="GO" id="GO:0005737">
    <property type="term" value="C:cytoplasm"/>
    <property type="evidence" value="ECO:0007669"/>
    <property type="project" value="TreeGrafter"/>
</dbReference>
<reference evidence="4 6" key="2">
    <citation type="submission" date="2022-10" db="EMBL/GenBank/DDBJ databases">
        <title>The complete genomes of actinobacterial strains from the NBC collection.</title>
        <authorList>
            <person name="Joergensen T.S."/>
            <person name="Alvarez Arevalo M."/>
            <person name="Sterndorff E.B."/>
            <person name="Faurdal D."/>
            <person name="Vuksanovic O."/>
            <person name="Mourched A.-S."/>
            <person name="Charusanti P."/>
            <person name="Shaw S."/>
            <person name="Blin K."/>
            <person name="Weber T."/>
        </authorList>
    </citation>
    <scope>NUCLEOTIDE SEQUENCE [LARGE SCALE GENOMIC DNA]</scope>
    <source>
        <strain evidence="4 6">NBC 01809</strain>
    </source>
</reference>